<sequence length="112" mass="12701">MPVTLKDKEDKTVIRNFICIDNSKIEPIPFLSMPNIQKVQGVPEPNKNQFHIKLYGKTYIIPIYSKVLVVKNLPKEDQKSSYKASLGSQVLANSFNPKKDLKKSVKSLKNAL</sequence>
<dbReference type="VEuPathDB" id="FungiDB:FUN_019135"/>
<dbReference type="Proteomes" id="UP000234323">
    <property type="component" value="Unassembled WGS sequence"/>
</dbReference>
<evidence type="ECO:0000313" key="2">
    <source>
        <dbReference type="Proteomes" id="UP000234323"/>
    </source>
</evidence>
<protein>
    <submittedName>
        <fullName evidence="1">Uncharacterized protein</fullName>
    </submittedName>
</protein>
<reference evidence="1 2" key="1">
    <citation type="submission" date="2015-10" db="EMBL/GenBank/DDBJ databases">
        <title>Genome analyses suggest a sexual origin of heterokaryosis in a supposedly ancient asexual fungus.</title>
        <authorList>
            <person name="Ropars J."/>
            <person name="Sedzielewska K."/>
            <person name="Noel J."/>
            <person name="Charron P."/>
            <person name="Farinelli L."/>
            <person name="Marton T."/>
            <person name="Kruger M."/>
            <person name="Pelin A."/>
            <person name="Brachmann A."/>
            <person name="Corradi N."/>
        </authorList>
    </citation>
    <scope>NUCLEOTIDE SEQUENCE [LARGE SCALE GENOMIC DNA]</scope>
    <source>
        <strain evidence="1 2">A4</strain>
    </source>
</reference>
<accession>A0A2I1HH96</accession>
<name>A0A2I1HH96_9GLOM</name>
<dbReference type="AlphaFoldDB" id="A0A2I1HH96"/>
<organism evidence="1 2">
    <name type="scientific">Rhizophagus irregularis</name>
    <dbReference type="NCBI Taxonomy" id="588596"/>
    <lineage>
        <taxon>Eukaryota</taxon>
        <taxon>Fungi</taxon>
        <taxon>Fungi incertae sedis</taxon>
        <taxon>Mucoromycota</taxon>
        <taxon>Glomeromycotina</taxon>
        <taxon>Glomeromycetes</taxon>
        <taxon>Glomerales</taxon>
        <taxon>Glomeraceae</taxon>
        <taxon>Rhizophagus</taxon>
    </lineage>
</organism>
<comment type="caution">
    <text evidence="1">The sequence shown here is derived from an EMBL/GenBank/DDBJ whole genome shotgun (WGS) entry which is preliminary data.</text>
</comment>
<gene>
    <name evidence="1" type="ORF">RhiirA4_480004</name>
</gene>
<keyword evidence="2" id="KW-1185">Reference proteome</keyword>
<dbReference type="EMBL" id="LLXI01002920">
    <property type="protein sequence ID" value="PKY58252.1"/>
    <property type="molecule type" value="Genomic_DNA"/>
</dbReference>
<evidence type="ECO:0000313" key="1">
    <source>
        <dbReference type="EMBL" id="PKY58252.1"/>
    </source>
</evidence>
<proteinExistence type="predicted"/>